<feature type="region of interest" description="Disordered" evidence="1">
    <location>
        <begin position="33"/>
        <end position="83"/>
    </location>
</feature>
<accession>A0AA88I501</accession>
<feature type="compositionally biased region" description="Polar residues" evidence="1">
    <location>
        <begin position="526"/>
        <end position="535"/>
    </location>
</feature>
<feature type="region of interest" description="Disordered" evidence="1">
    <location>
        <begin position="571"/>
        <end position="648"/>
    </location>
</feature>
<dbReference type="Proteomes" id="UP001187531">
    <property type="component" value="Unassembled WGS sequence"/>
</dbReference>
<gene>
    <name evidence="2" type="ORF">QYM36_005629</name>
</gene>
<proteinExistence type="predicted"/>
<reference evidence="2" key="1">
    <citation type="submission" date="2023-07" db="EMBL/GenBank/DDBJ databases">
        <title>Chromosome-level genome assembly of Artemia franciscana.</title>
        <authorList>
            <person name="Jo E."/>
        </authorList>
    </citation>
    <scope>NUCLEOTIDE SEQUENCE</scope>
    <source>
        <tissue evidence="2">Whole body</tissue>
    </source>
</reference>
<feature type="compositionally biased region" description="Basic and acidic residues" evidence="1">
    <location>
        <begin position="379"/>
        <end position="390"/>
    </location>
</feature>
<feature type="compositionally biased region" description="Basic and acidic residues" evidence="1">
    <location>
        <begin position="576"/>
        <end position="594"/>
    </location>
</feature>
<organism evidence="2 3">
    <name type="scientific">Artemia franciscana</name>
    <name type="common">Brine shrimp</name>
    <name type="synonym">Artemia sanfranciscana</name>
    <dbReference type="NCBI Taxonomy" id="6661"/>
    <lineage>
        <taxon>Eukaryota</taxon>
        <taxon>Metazoa</taxon>
        <taxon>Ecdysozoa</taxon>
        <taxon>Arthropoda</taxon>
        <taxon>Crustacea</taxon>
        <taxon>Branchiopoda</taxon>
        <taxon>Anostraca</taxon>
        <taxon>Artemiidae</taxon>
        <taxon>Artemia</taxon>
    </lineage>
</organism>
<evidence type="ECO:0000313" key="3">
    <source>
        <dbReference type="Proteomes" id="UP001187531"/>
    </source>
</evidence>
<dbReference type="AlphaFoldDB" id="A0AA88I501"/>
<evidence type="ECO:0000313" key="2">
    <source>
        <dbReference type="EMBL" id="KAK2718381.1"/>
    </source>
</evidence>
<comment type="caution">
    <text evidence="2">The sequence shown here is derived from an EMBL/GenBank/DDBJ whole genome shotgun (WGS) entry which is preliminary data.</text>
</comment>
<feature type="compositionally biased region" description="Polar residues" evidence="1">
    <location>
        <begin position="598"/>
        <end position="612"/>
    </location>
</feature>
<feature type="region of interest" description="Disordered" evidence="1">
    <location>
        <begin position="365"/>
        <end position="392"/>
    </location>
</feature>
<feature type="region of interest" description="Disordered" evidence="1">
    <location>
        <begin position="518"/>
        <end position="537"/>
    </location>
</feature>
<sequence>MMSDFENEINASVDYGFQDQDFQTSINDLEKEMENDEEELLRHPFITSQTPSIQAMSSFSASSSSSKNNNLFTQGSSLSSREEISSSTSIGEWFQKRSAPLGHLTDDSIPLSQRPNPFDYTVYSPDKTNTKGLKTEELPEEGPSTSNSIRGYVSNIESPERLKCRKSLVSLTRTIADQDAVKPPVIPVVDETNCVAPAKRDILITHSELPSIYFRADCGISCDSRAESRSSETNSTGVEGSRPLELTGQFSEIPDEGLSKYDITSDINLSNVAAPSFVDSENMYGSPNSDLSRTSSIPTFDFTKSFFKGSSLSRNIEDNCEIKVLTSSLEERMPCPTQTIPILRAEGEGVDSSKRDDGLRLNTDENIISNKAGAESSAAEEHAPSSKRGDNQLLHSLPSRLLVADKCSKQVQTTSVYGTKTAYEIFQHECSNDCSTVDAITTCTTKKNCVPQSPKNIKKGVISTSTARKDNKTTRKFSNLSVSSLPRNSMSGFSMLEITKSVLTSQYVQDRAALRISEATEENSDEPQTSSNIEGSCSERCGSWNADDFKKLYANTTNADTLELMKRVKKHISGKTGDEGNKAESKDRKEHPRGIDSIQHSQAYATRDSGFTSDKFGPSLSDGRSSKSICWDNKGPKTDPLNRHSSRVTPNHHHLITRSTSLTTSSLPAPESTVFNKTEMRPLEISNTVLQVNKSVLFWDLNYGTDLQQGFLVRNPNQRNLLVTAYTKESKDFLINGDSDSLISLNSLETKSVAIKFQPVKAGLQQARLNLKPKSEQRASIGCKFTLNLIGFSGDANFELESGNEKWVIGCSSSKSETKAMSEEIANGWFETKFSVKNVGSVSGFVALLLYKDKAGSEPLSPLYGFSHPQSHLLDPGKSSEFIVQVVDIPTGFVVRNSHLEKSVHPNSYLKFPVYFKPPTQGRYFGDLELNAKVTDETITLKVQLLGIAG</sequence>
<keyword evidence="3" id="KW-1185">Reference proteome</keyword>
<protein>
    <submittedName>
        <fullName evidence="2">Uncharacterized protein</fullName>
    </submittedName>
</protein>
<feature type="compositionally biased region" description="Low complexity" evidence="1">
    <location>
        <begin position="57"/>
        <end position="66"/>
    </location>
</feature>
<dbReference type="EMBL" id="JAVRJZ010000009">
    <property type="protein sequence ID" value="KAK2718381.1"/>
    <property type="molecule type" value="Genomic_DNA"/>
</dbReference>
<name>A0AA88I501_ARTSF</name>
<evidence type="ECO:0000256" key="1">
    <source>
        <dbReference type="SAM" id="MobiDB-lite"/>
    </source>
</evidence>
<feature type="compositionally biased region" description="Polar residues" evidence="1">
    <location>
        <begin position="46"/>
        <end position="56"/>
    </location>
</feature>
<feature type="region of interest" description="Disordered" evidence="1">
    <location>
        <begin position="106"/>
        <end position="151"/>
    </location>
</feature>